<evidence type="ECO:0000256" key="5">
    <source>
        <dbReference type="ARBA" id="ARBA00023136"/>
    </source>
</evidence>
<dbReference type="InterPro" id="IPR001248">
    <property type="entry name" value="Pur-cyt_permease"/>
</dbReference>
<dbReference type="OrthoDB" id="2018619at2759"/>
<evidence type="ECO:0000256" key="2">
    <source>
        <dbReference type="ARBA" id="ARBA00008974"/>
    </source>
</evidence>
<evidence type="ECO:0000313" key="8">
    <source>
        <dbReference type="Proteomes" id="UP000799428"/>
    </source>
</evidence>
<keyword evidence="8" id="KW-1185">Reference proteome</keyword>
<protein>
    <recommendedName>
        <fullName evidence="9">Uracil permease</fullName>
    </recommendedName>
</protein>
<proteinExistence type="inferred from homology"/>
<feature type="transmembrane region" description="Helical" evidence="6">
    <location>
        <begin position="148"/>
        <end position="169"/>
    </location>
</feature>
<dbReference type="EMBL" id="MU005768">
    <property type="protein sequence ID" value="KAF2711113.1"/>
    <property type="molecule type" value="Genomic_DNA"/>
</dbReference>
<evidence type="ECO:0000256" key="3">
    <source>
        <dbReference type="ARBA" id="ARBA00022692"/>
    </source>
</evidence>
<dbReference type="PANTHER" id="PTHR30618">
    <property type="entry name" value="NCS1 FAMILY PURINE/PYRIMIDINE TRANSPORTER"/>
    <property type="match status" value="1"/>
</dbReference>
<dbReference type="InterPro" id="IPR045225">
    <property type="entry name" value="Uracil/uridine/allantoin_perm"/>
</dbReference>
<organism evidence="7 8">
    <name type="scientific">Pleomassaria siparia CBS 279.74</name>
    <dbReference type="NCBI Taxonomy" id="1314801"/>
    <lineage>
        <taxon>Eukaryota</taxon>
        <taxon>Fungi</taxon>
        <taxon>Dikarya</taxon>
        <taxon>Ascomycota</taxon>
        <taxon>Pezizomycotina</taxon>
        <taxon>Dothideomycetes</taxon>
        <taxon>Pleosporomycetidae</taxon>
        <taxon>Pleosporales</taxon>
        <taxon>Pleomassariaceae</taxon>
        <taxon>Pleomassaria</taxon>
    </lineage>
</organism>
<comment type="similarity">
    <text evidence="2">Belongs to the purine-cytosine permease (2.A.39) family.</text>
</comment>
<feature type="transmembrane region" description="Helical" evidence="6">
    <location>
        <begin position="213"/>
        <end position="233"/>
    </location>
</feature>
<keyword evidence="3 6" id="KW-0812">Transmembrane</keyword>
<evidence type="ECO:0000313" key="7">
    <source>
        <dbReference type="EMBL" id="KAF2711113.1"/>
    </source>
</evidence>
<evidence type="ECO:0000256" key="4">
    <source>
        <dbReference type="ARBA" id="ARBA00022989"/>
    </source>
</evidence>
<feature type="transmembrane region" description="Helical" evidence="6">
    <location>
        <begin position="437"/>
        <end position="454"/>
    </location>
</feature>
<keyword evidence="5 6" id="KW-0472">Membrane</keyword>
<dbReference type="Proteomes" id="UP000799428">
    <property type="component" value="Unassembled WGS sequence"/>
</dbReference>
<feature type="transmembrane region" description="Helical" evidence="6">
    <location>
        <begin position="547"/>
        <end position="567"/>
    </location>
</feature>
<dbReference type="Gene3D" id="1.10.4160.10">
    <property type="entry name" value="Hydantoin permease"/>
    <property type="match status" value="2"/>
</dbReference>
<reference evidence="7" key="1">
    <citation type="journal article" date="2020" name="Stud. Mycol.">
        <title>101 Dothideomycetes genomes: a test case for predicting lifestyles and emergence of pathogens.</title>
        <authorList>
            <person name="Haridas S."/>
            <person name="Albert R."/>
            <person name="Binder M."/>
            <person name="Bloem J."/>
            <person name="Labutti K."/>
            <person name="Salamov A."/>
            <person name="Andreopoulos B."/>
            <person name="Baker S."/>
            <person name="Barry K."/>
            <person name="Bills G."/>
            <person name="Bluhm B."/>
            <person name="Cannon C."/>
            <person name="Castanera R."/>
            <person name="Culley D."/>
            <person name="Daum C."/>
            <person name="Ezra D."/>
            <person name="Gonzalez J."/>
            <person name="Henrissat B."/>
            <person name="Kuo A."/>
            <person name="Liang C."/>
            <person name="Lipzen A."/>
            <person name="Lutzoni F."/>
            <person name="Magnuson J."/>
            <person name="Mondo S."/>
            <person name="Nolan M."/>
            <person name="Ohm R."/>
            <person name="Pangilinan J."/>
            <person name="Park H.-J."/>
            <person name="Ramirez L."/>
            <person name="Alfaro M."/>
            <person name="Sun H."/>
            <person name="Tritt A."/>
            <person name="Yoshinaga Y."/>
            <person name="Zwiers L.-H."/>
            <person name="Turgeon B."/>
            <person name="Goodwin S."/>
            <person name="Spatafora J."/>
            <person name="Crous P."/>
            <person name="Grigoriev I."/>
        </authorList>
    </citation>
    <scope>NUCLEOTIDE SEQUENCE</scope>
    <source>
        <strain evidence="7">CBS 279.74</strain>
    </source>
</reference>
<keyword evidence="4 6" id="KW-1133">Transmembrane helix</keyword>
<comment type="subcellular location">
    <subcellularLocation>
        <location evidence="1">Membrane</location>
        <topology evidence="1">Multi-pass membrane protein</topology>
    </subcellularLocation>
</comment>
<dbReference type="PANTHER" id="PTHR30618:SF0">
    <property type="entry name" value="PURINE-URACIL PERMEASE NCS1"/>
    <property type="match status" value="1"/>
</dbReference>
<evidence type="ECO:0008006" key="9">
    <source>
        <dbReference type="Google" id="ProtNLM"/>
    </source>
</evidence>
<name>A0A6G1KEQ4_9PLEO</name>
<feature type="transmembrane region" description="Helical" evidence="6">
    <location>
        <begin position="460"/>
        <end position="484"/>
    </location>
</feature>
<dbReference type="GO" id="GO:0015205">
    <property type="term" value="F:nucleobase transmembrane transporter activity"/>
    <property type="evidence" value="ECO:0007669"/>
    <property type="project" value="TreeGrafter"/>
</dbReference>
<feature type="transmembrane region" description="Helical" evidence="6">
    <location>
        <begin position="269"/>
        <end position="290"/>
    </location>
</feature>
<dbReference type="GO" id="GO:0005886">
    <property type="term" value="C:plasma membrane"/>
    <property type="evidence" value="ECO:0007669"/>
    <property type="project" value="TreeGrafter"/>
</dbReference>
<gene>
    <name evidence="7" type="ORF">K504DRAFT_490040</name>
</gene>
<evidence type="ECO:0000256" key="1">
    <source>
        <dbReference type="ARBA" id="ARBA00004141"/>
    </source>
</evidence>
<dbReference type="Pfam" id="PF02133">
    <property type="entry name" value="Transp_cyt_pur"/>
    <property type="match status" value="1"/>
</dbReference>
<dbReference type="AlphaFoldDB" id="A0A6G1KEQ4"/>
<evidence type="ECO:0000256" key="6">
    <source>
        <dbReference type="SAM" id="Phobius"/>
    </source>
</evidence>
<feature type="transmembrane region" description="Helical" evidence="6">
    <location>
        <begin position="176"/>
        <end position="193"/>
    </location>
</feature>
<accession>A0A6G1KEQ4</accession>
<feature type="transmembrane region" description="Helical" evidence="6">
    <location>
        <begin position="504"/>
        <end position="527"/>
    </location>
</feature>
<sequence length="607" mass="68289">MRTSYIAVAHVCYAYLRREDSKKAVEMFRDQHQDDGSITSMSPTNRDMSVDKDAISPLLKRPPVGDFELTLGNLMISPTNLLALCRERLVQKRIAFKRGLENRENFVKYLETDETAYGHTEGRAFWKNEDLDLSPPKDWSWGWYDYAAFWWSYGFSVGVWSVGSSMVALGLTAWQAIVCVFISHLLGAIAIAWHSRIGAKWHCGFPVECRISWGMYGSFFPVVVRLLVGTIWASVLMMQAGYFLSILFRCIFGSAWHDIPNTIPASMDVTVQNLVAFILFAVVSSPLLMIPPNHMRRLFTVKSVVLPPVAIAINSCMGKTSSQAVNQTDLARYARTANAPFLPQLIALPVGNTLCATLGIFATSSIQRAWGVTLWNPWDLCNEILDRHWNSGARAAIAFASMGWMLSIYASNVGVNLFPFGADVTAILPRFLNIRRGTYLCYCLGLLVFPWKILKSSTTFLRFLGGYSIFLAPLVGIFITDYFVVRKGNVWADDLFNPNKGSKYYYHFGVNWRCVVAFVVTVVILVPGFATEFGHDVGLGWARIYKLGWVLGCTISSVVYWCLCQIGDFCKEENAMRFEESYDQQNMFAEPVVVEEVSVENIEKNAT</sequence>